<name>A0A5C5WLL8_9PLAN</name>
<feature type="compositionally biased region" description="Basic and acidic residues" evidence="1">
    <location>
        <begin position="314"/>
        <end position="334"/>
    </location>
</feature>
<organism evidence="2 3">
    <name type="scientific">Thalassoglobus neptunius</name>
    <dbReference type="NCBI Taxonomy" id="1938619"/>
    <lineage>
        <taxon>Bacteria</taxon>
        <taxon>Pseudomonadati</taxon>
        <taxon>Planctomycetota</taxon>
        <taxon>Planctomycetia</taxon>
        <taxon>Planctomycetales</taxon>
        <taxon>Planctomycetaceae</taxon>
        <taxon>Thalassoglobus</taxon>
    </lineage>
</organism>
<gene>
    <name evidence="2" type="ORF">KOR42_33720</name>
</gene>
<evidence type="ECO:0000313" key="3">
    <source>
        <dbReference type="Proteomes" id="UP000317243"/>
    </source>
</evidence>
<comment type="caution">
    <text evidence="2">The sequence shown here is derived from an EMBL/GenBank/DDBJ whole genome shotgun (WGS) entry which is preliminary data.</text>
</comment>
<protein>
    <submittedName>
        <fullName evidence="2">Uncharacterized protein</fullName>
    </submittedName>
</protein>
<dbReference type="AlphaFoldDB" id="A0A5C5WLL8"/>
<dbReference type="Proteomes" id="UP000317243">
    <property type="component" value="Unassembled WGS sequence"/>
</dbReference>
<dbReference type="EMBL" id="SIHI01000011">
    <property type="protein sequence ID" value="TWT51686.1"/>
    <property type="molecule type" value="Genomic_DNA"/>
</dbReference>
<proteinExistence type="predicted"/>
<feature type="region of interest" description="Disordered" evidence="1">
    <location>
        <begin position="314"/>
        <end position="341"/>
    </location>
</feature>
<evidence type="ECO:0000313" key="2">
    <source>
        <dbReference type="EMBL" id="TWT51686.1"/>
    </source>
</evidence>
<accession>A0A5C5WLL8</accession>
<evidence type="ECO:0000256" key="1">
    <source>
        <dbReference type="SAM" id="MobiDB-lite"/>
    </source>
</evidence>
<keyword evidence="3" id="KW-1185">Reference proteome</keyword>
<reference evidence="2 3" key="1">
    <citation type="submission" date="2019-02" db="EMBL/GenBank/DDBJ databases">
        <title>Deep-cultivation of Planctomycetes and their phenomic and genomic characterization uncovers novel biology.</title>
        <authorList>
            <person name="Wiegand S."/>
            <person name="Jogler M."/>
            <person name="Boedeker C."/>
            <person name="Pinto D."/>
            <person name="Vollmers J."/>
            <person name="Rivas-Marin E."/>
            <person name="Kohn T."/>
            <person name="Peeters S.H."/>
            <person name="Heuer A."/>
            <person name="Rast P."/>
            <person name="Oberbeckmann S."/>
            <person name="Bunk B."/>
            <person name="Jeske O."/>
            <person name="Meyerdierks A."/>
            <person name="Storesund J.E."/>
            <person name="Kallscheuer N."/>
            <person name="Luecker S."/>
            <person name="Lage O.M."/>
            <person name="Pohl T."/>
            <person name="Merkel B.J."/>
            <person name="Hornburger P."/>
            <person name="Mueller R.-W."/>
            <person name="Bruemmer F."/>
            <person name="Labrenz M."/>
            <person name="Spormann A.M."/>
            <person name="Op Den Camp H."/>
            <person name="Overmann J."/>
            <person name="Amann R."/>
            <person name="Jetten M.S.M."/>
            <person name="Mascher T."/>
            <person name="Medema M.H."/>
            <person name="Devos D.P."/>
            <person name="Kaster A.-K."/>
            <person name="Ovreas L."/>
            <person name="Rohde M."/>
            <person name="Galperin M.Y."/>
            <person name="Jogler C."/>
        </authorList>
    </citation>
    <scope>NUCLEOTIDE SEQUENCE [LARGE SCALE GENOMIC DNA]</scope>
    <source>
        <strain evidence="2 3">KOR42</strain>
    </source>
</reference>
<sequence>MEVRSHVRLISFLFCLAWCGMGRAEPVLNGDQGLRERILDVLATSRGMLESGHWKGTVLFLSGEEGELPTNDIRGTAEVIWDKDQTYRKFEFDMINRSPPESSAHIIVERIEAKGKLWRIENEKVVSEFVAPQPMHRPTQYEQVRPDELWFKLNGAYDFEKYLHLENQFEVSKLLSSQVSQLRDGRIAVLHIYIAGQGKTLTVRIIADPKQGLHPVEWSSEWYDQRRTGKATWKHTEAGAWYPKTFEYKSSSRFPIDAKNRSYVHFLVETTEFEPRWDKARDPFNIKSRLELGMVYYVIAANGKQVSKRVIGKLEKETPEETRDRLTDQAKEDFAASNDQE</sequence>